<feature type="transmembrane region" description="Helical" evidence="7">
    <location>
        <begin position="318"/>
        <end position="344"/>
    </location>
</feature>
<evidence type="ECO:0000256" key="1">
    <source>
        <dbReference type="ARBA" id="ARBA00004651"/>
    </source>
</evidence>
<feature type="transmembrane region" description="Helical" evidence="7">
    <location>
        <begin position="350"/>
        <end position="366"/>
    </location>
</feature>
<name>A0ABS2U0P3_9ACTN</name>
<keyword evidence="4 7" id="KW-1133">Transmembrane helix</keyword>
<feature type="transmembrane region" description="Helical" evidence="7">
    <location>
        <begin position="551"/>
        <end position="569"/>
    </location>
</feature>
<dbReference type="InterPro" id="IPR001279">
    <property type="entry name" value="Metallo-B-lactamas"/>
</dbReference>
<dbReference type="InterPro" id="IPR004477">
    <property type="entry name" value="ComEC_N"/>
</dbReference>
<dbReference type="InterPro" id="IPR052159">
    <property type="entry name" value="Competence_DNA_uptake"/>
</dbReference>
<feature type="transmembrane region" description="Helical" evidence="7">
    <location>
        <begin position="104"/>
        <end position="123"/>
    </location>
</feature>
<dbReference type="EMBL" id="JADKYB010000017">
    <property type="protein sequence ID" value="MBM9508301.1"/>
    <property type="molecule type" value="Genomic_DNA"/>
</dbReference>
<comment type="caution">
    <text evidence="9">The sequence shown here is derived from an EMBL/GenBank/DDBJ whole genome shotgun (WGS) entry which is preliminary data.</text>
</comment>
<gene>
    <name evidence="9" type="ORF">ITX44_27845</name>
</gene>
<evidence type="ECO:0000256" key="2">
    <source>
        <dbReference type="ARBA" id="ARBA00022475"/>
    </source>
</evidence>
<sequence>MTGTAPVSSAVRPAEAAPGPGHRTVTLPTAGEARAAVHAEAASPLGASHPRQEGPPDWRLVGPAVSVWAAAAVAPGFGPGRVLAVAGAVVALGAVLIGLRRGLALAAAAALFCGAAGAGAAVLKEADARRGPLPGLARARATAEAEITVTGDPFEVRPHVLGAVKAPRTVVIPAVARKVGRTRIRTPVTVFAQGATADAWLRLVPSTRVVVNARLAPPNTLQARGSPRITAGPSAVQGIAARLRAGLRTAATPLPQDARALLPGLVVGDTSAVTPELKNAFKATDLAHLTAVSGANLTIILVLLIGPAGMASLAERRGLAAALGLPLRWTAFLGVGLTVAFVLVCRPGPSVLRAAACGLITLLAIATGRRRSLLPALLTAVIGLVLYDPDLARSYGFALSVLATGSLLTLAPRWSQALRARGVRPRLAEALATAAAAQAVCGPVIVLLSARLSLVAVPCNLLAEPAVGAATVIGFAAMAAAPFALPVAQVLAWTAGWPTLWIAAVARHGAALPGADIRWPGGWPGAALLVVVTVAAVVCGRRIVGVARRPWAVVVGALVLLLWVVRPVPLPLPASGWPPTGWRMAMCDVGQGDALVLAAGPGTAVVVDTGPDPVLADRCLRRLRVTAIPLLILTHFHADHVDGLLGVLRGRRVGAIETTVLAEPAPQAAQVRREAVAARIPLVQAAAGEQRRLGPLEWRVLWPPPTADDLPDDGPNDSSVALLVRTGGLTLLLMGDLEPPAQEELLTTVPDLPRVDVLKVAHHGSAYQDPALLARLHPRLALISVGAGNPYGHPAVRTVGELRALGAVVLRTDTDGPVAVAGDGPAGLRPVVAGHGGI</sequence>
<evidence type="ECO:0000313" key="9">
    <source>
        <dbReference type="EMBL" id="MBM9508301.1"/>
    </source>
</evidence>
<keyword evidence="10" id="KW-1185">Reference proteome</keyword>
<dbReference type="SUPFAM" id="SSF56281">
    <property type="entry name" value="Metallo-hydrolase/oxidoreductase"/>
    <property type="match status" value="1"/>
</dbReference>
<dbReference type="PANTHER" id="PTHR30619:SF1">
    <property type="entry name" value="RECOMBINATION PROTEIN 2"/>
    <property type="match status" value="1"/>
</dbReference>
<dbReference type="Proteomes" id="UP000749040">
    <property type="component" value="Unassembled WGS sequence"/>
</dbReference>
<feature type="transmembrane region" description="Helical" evidence="7">
    <location>
        <begin position="462"/>
        <end position="483"/>
    </location>
</feature>
<dbReference type="NCBIfam" id="TIGR00360">
    <property type="entry name" value="ComEC_N-term"/>
    <property type="match status" value="1"/>
</dbReference>
<dbReference type="InterPro" id="IPR036866">
    <property type="entry name" value="RibonucZ/Hydroxyglut_hydro"/>
</dbReference>
<feature type="transmembrane region" description="Helical" evidence="7">
    <location>
        <begin position="395"/>
        <end position="415"/>
    </location>
</feature>
<evidence type="ECO:0000313" key="10">
    <source>
        <dbReference type="Proteomes" id="UP000749040"/>
    </source>
</evidence>
<evidence type="ECO:0000256" key="3">
    <source>
        <dbReference type="ARBA" id="ARBA00022692"/>
    </source>
</evidence>
<evidence type="ECO:0000256" key="7">
    <source>
        <dbReference type="SAM" id="Phobius"/>
    </source>
</evidence>
<feature type="transmembrane region" description="Helical" evidence="7">
    <location>
        <begin position="522"/>
        <end position="539"/>
    </location>
</feature>
<evidence type="ECO:0000256" key="5">
    <source>
        <dbReference type="ARBA" id="ARBA00023136"/>
    </source>
</evidence>
<keyword evidence="2" id="KW-1003">Cell membrane</keyword>
<comment type="subcellular location">
    <subcellularLocation>
        <location evidence="1">Cell membrane</location>
        <topology evidence="1">Multi-pass membrane protein</topology>
    </subcellularLocation>
</comment>
<dbReference type="SMART" id="SM00849">
    <property type="entry name" value="Lactamase_B"/>
    <property type="match status" value="1"/>
</dbReference>
<feature type="region of interest" description="Disordered" evidence="6">
    <location>
        <begin position="1"/>
        <end position="23"/>
    </location>
</feature>
<dbReference type="CDD" id="cd07731">
    <property type="entry name" value="ComA-like_MBL-fold"/>
    <property type="match status" value="1"/>
</dbReference>
<evidence type="ECO:0000256" key="6">
    <source>
        <dbReference type="SAM" id="MobiDB-lite"/>
    </source>
</evidence>
<feature type="transmembrane region" description="Helical" evidence="7">
    <location>
        <begin position="286"/>
        <end position="306"/>
    </location>
</feature>
<dbReference type="Pfam" id="PF00753">
    <property type="entry name" value="Lactamase_B"/>
    <property type="match status" value="1"/>
</dbReference>
<proteinExistence type="predicted"/>
<feature type="transmembrane region" description="Helical" evidence="7">
    <location>
        <begin position="82"/>
        <end position="99"/>
    </location>
</feature>
<reference evidence="9 10" key="1">
    <citation type="submission" date="2021-01" db="EMBL/GenBank/DDBJ databases">
        <title>Streptomyces acididurans sp. nov., isolated from a peat swamp forest soil.</title>
        <authorList>
            <person name="Chantavorakit T."/>
            <person name="Duangmal K."/>
        </authorList>
    </citation>
    <scope>NUCLEOTIDE SEQUENCE [LARGE SCALE GENOMIC DNA]</scope>
    <source>
        <strain evidence="9 10">KK5PA1</strain>
    </source>
</reference>
<dbReference type="PANTHER" id="PTHR30619">
    <property type="entry name" value="DNA INTERNALIZATION/COMPETENCE PROTEIN COMEC/REC2"/>
    <property type="match status" value="1"/>
</dbReference>
<keyword evidence="5 7" id="KW-0472">Membrane</keyword>
<accession>A0ABS2U0P3</accession>
<evidence type="ECO:0000259" key="8">
    <source>
        <dbReference type="SMART" id="SM00849"/>
    </source>
</evidence>
<keyword evidence="3 7" id="KW-0812">Transmembrane</keyword>
<evidence type="ECO:0000256" key="4">
    <source>
        <dbReference type="ARBA" id="ARBA00022989"/>
    </source>
</evidence>
<dbReference type="Gene3D" id="3.60.15.10">
    <property type="entry name" value="Ribonuclease Z/Hydroxyacylglutathione hydrolase-like"/>
    <property type="match status" value="1"/>
</dbReference>
<dbReference type="InterPro" id="IPR035681">
    <property type="entry name" value="ComA-like_MBL"/>
</dbReference>
<dbReference type="Pfam" id="PF03772">
    <property type="entry name" value="Competence"/>
    <property type="match status" value="1"/>
</dbReference>
<feature type="domain" description="Metallo-beta-lactamase" evidence="8">
    <location>
        <begin position="591"/>
        <end position="789"/>
    </location>
</feature>
<feature type="transmembrane region" description="Helical" evidence="7">
    <location>
        <begin position="427"/>
        <end position="450"/>
    </location>
</feature>
<feature type="transmembrane region" description="Helical" evidence="7">
    <location>
        <begin position="490"/>
        <end position="510"/>
    </location>
</feature>
<protein>
    <submittedName>
        <fullName evidence="9">ComEC/Rec2 family competence protein</fullName>
    </submittedName>
</protein>
<organism evidence="9 10">
    <name type="scientific">Actinacidiphila acididurans</name>
    <dbReference type="NCBI Taxonomy" id="2784346"/>
    <lineage>
        <taxon>Bacteria</taxon>
        <taxon>Bacillati</taxon>
        <taxon>Actinomycetota</taxon>
        <taxon>Actinomycetes</taxon>
        <taxon>Kitasatosporales</taxon>
        <taxon>Streptomycetaceae</taxon>
        <taxon>Actinacidiphila</taxon>
    </lineage>
</organism>